<evidence type="ECO:0000256" key="1">
    <source>
        <dbReference type="ARBA" id="ARBA00005622"/>
    </source>
</evidence>
<evidence type="ECO:0000313" key="3">
    <source>
        <dbReference type="EMBL" id="MBD8027967.1"/>
    </source>
</evidence>
<dbReference type="Gene3D" id="3.40.50.1820">
    <property type="entry name" value="alpha/beta hydrolase"/>
    <property type="match status" value="1"/>
</dbReference>
<evidence type="ECO:0000256" key="2">
    <source>
        <dbReference type="ARBA" id="ARBA00022801"/>
    </source>
</evidence>
<dbReference type="Proteomes" id="UP000640930">
    <property type="component" value="Unassembled WGS sequence"/>
</dbReference>
<dbReference type="PANTHER" id="PTHR40841:SF2">
    <property type="entry name" value="SIDEROPHORE-DEGRADING ESTERASE (EUROFUNG)"/>
    <property type="match status" value="1"/>
</dbReference>
<protein>
    <submittedName>
        <fullName evidence="3">Alpha/beta hydrolase</fullName>
    </submittedName>
</protein>
<dbReference type="EMBL" id="JACSQA010000028">
    <property type="protein sequence ID" value="MBD8027967.1"/>
    <property type="molecule type" value="Genomic_DNA"/>
</dbReference>
<dbReference type="Pfam" id="PF00756">
    <property type="entry name" value="Esterase"/>
    <property type="match status" value="1"/>
</dbReference>
<keyword evidence="2 3" id="KW-0378">Hydrolase</keyword>
<keyword evidence="4" id="KW-1185">Reference proteome</keyword>
<gene>
    <name evidence="3" type="ORF">H9636_15050</name>
</gene>
<comment type="similarity">
    <text evidence="1">Belongs to the esterase D family.</text>
</comment>
<dbReference type="GO" id="GO:0016787">
    <property type="term" value="F:hydrolase activity"/>
    <property type="evidence" value="ECO:0007669"/>
    <property type="project" value="UniProtKB-KW"/>
</dbReference>
<organism evidence="3 4">
    <name type="scientific">Ureibacillus galli</name>
    <dbReference type="NCBI Taxonomy" id="2762222"/>
    <lineage>
        <taxon>Bacteria</taxon>
        <taxon>Bacillati</taxon>
        <taxon>Bacillota</taxon>
        <taxon>Bacilli</taxon>
        <taxon>Bacillales</taxon>
        <taxon>Caryophanaceae</taxon>
        <taxon>Ureibacillus</taxon>
    </lineage>
</organism>
<proteinExistence type="inferred from homology"/>
<dbReference type="InterPro" id="IPR052558">
    <property type="entry name" value="Siderophore_Hydrolase_D"/>
</dbReference>
<evidence type="ECO:0000313" key="4">
    <source>
        <dbReference type="Proteomes" id="UP000640930"/>
    </source>
</evidence>
<dbReference type="PANTHER" id="PTHR40841">
    <property type="entry name" value="SIDEROPHORE TRIACETYLFUSARININE C ESTERASE"/>
    <property type="match status" value="1"/>
</dbReference>
<dbReference type="InterPro" id="IPR000801">
    <property type="entry name" value="Esterase-like"/>
</dbReference>
<sequence>MGSLKLHHFSIESNYTNYKYDISVYVPPIQAPMDGFPVIYVLDGLSYFPLAKQIVHLQSRNTMKTKVESTIVVGICHQEETMHSRRFYDFTAPAEKYHFPAHTKGKLNHIKEVGGAENFSSFITEELKPMIESQYNINKSQQAIYGHSLSGYYVLWSYLTRPNEFQTYIAVSPSIWWNDRELFCFLQNSDIKNLGPIYIIVGEREGFMVEDAVHFYKELPTRINQQLFIATDENHASVVPATMSRAFRFCFEVNNR</sequence>
<accession>A0ABR8XFG6</accession>
<dbReference type="SUPFAM" id="SSF53474">
    <property type="entry name" value="alpha/beta-Hydrolases"/>
    <property type="match status" value="1"/>
</dbReference>
<comment type="caution">
    <text evidence="3">The sequence shown here is derived from an EMBL/GenBank/DDBJ whole genome shotgun (WGS) entry which is preliminary data.</text>
</comment>
<dbReference type="InterPro" id="IPR029058">
    <property type="entry name" value="AB_hydrolase_fold"/>
</dbReference>
<reference evidence="3 4" key="1">
    <citation type="submission" date="2020-08" db="EMBL/GenBank/DDBJ databases">
        <title>A Genomic Blueprint of the Chicken Gut Microbiome.</title>
        <authorList>
            <person name="Gilroy R."/>
            <person name="Ravi A."/>
            <person name="Getino M."/>
            <person name="Pursley I."/>
            <person name="Horton D.L."/>
            <person name="Alikhan N.-F."/>
            <person name="Baker D."/>
            <person name="Gharbi K."/>
            <person name="Hall N."/>
            <person name="Watson M."/>
            <person name="Adriaenssens E.M."/>
            <person name="Foster-Nyarko E."/>
            <person name="Jarju S."/>
            <person name="Secka A."/>
            <person name="Antonio M."/>
            <person name="Oren A."/>
            <person name="Chaudhuri R."/>
            <person name="La Ragione R.M."/>
            <person name="Hildebrand F."/>
            <person name="Pallen M.J."/>
        </authorList>
    </citation>
    <scope>NUCLEOTIDE SEQUENCE [LARGE SCALE GENOMIC DNA]</scope>
    <source>
        <strain evidence="3 4">Re31</strain>
    </source>
</reference>
<name>A0ABR8XFG6_9BACL</name>